<dbReference type="RefSeq" id="WP_006593928.1">
    <property type="nucleotide sequence ID" value="NZ_BAHD01000066.1"/>
</dbReference>
<comment type="caution">
    <text evidence="2">The sequence shown here is derived from an EMBL/GenBank/DDBJ whole genome shotgun (WGS) entry which is preliminary data.</text>
</comment>
<feature type="transmembrane region" description="Helical" evidence="1">
    <location>
        <begin position="36"/>
        <end position="55"/>
    </location>
</feature>
<evidence type="ECO:0000256" key="1">
    <source>
        <dbReference type="SAM" id="Phobius"/>
    </source>
</evidence>
<dbReference type="InterPro" id="IPR021218">
    <property type="entry name" value="DUF2784"/>
</dbReference>
<proteinExistence type="predicted"/>
<protein>
    <recommendedName>
        <fullName evidence="4">DUF2784 domain-containing protein</fullName>
    </recommendedName>
</protein>
<evidence type="ECO:0000313" key="2">
    <source>
        <dbReference type="EMBL" id="GAB97396.1"/>
    </source>
</evidence>
<organism evidence="2 3">
    <name type="scientific">Kineosphaera limosa NBRC 100340</name>
    <dbReference type="NCBI Taxonomy" id="1184609"/>
    <lineage>
        <taxon>Bacteria</taxon>
        <taxon>Bacillati</taxon>
        <taxon>Actinomycetota</taxon>
        <taxon>Actinomycetes</taxon>
        <taxon>Micrococcales</taxon>
        <taxon>Dermatophilaceae</taxon>
        <taxon>Kineosphaera</taxon>
    </lineage>
</organism>
<gene>
    <name evidence="2" type="ORF">KILIM_066_00370</name>
</gene>
<keyword evidence="1" id="KW-0812">Transmembrane</keyword>
<feature type="transmembrane region" description="Helical" evidence="1">
    <location>
        <begin position="6"/>
        <end position="29"/>
    </location>
</feature>
<dbReference type="Proteomes" id="UP000008366">
    <property type="component" value="Unassembled WGS sequence"/>
</dbReference>
<keyword evidence="3" id="KW-1185">Reference proteome</keyword>
<accession>K6WU96</accession>
<dbReference type="AlphaFoldDB" id="K6WU96"/>
<feature type="transmembrane region" description="Helical" evidence="1">
    <location>
        <begin position="98"/>
        <end position="119"/>
    </location>
</feature>
<sequence>MIWVWLIIANVAMLLHFGFIAFLIGGGFWAWRRPRLIWVHLVTAIWAFGIEAWHWTCPLTEIEQWARLNAGQPGLVPTGFIDTYIQDVMYPAELNPQVLLLVASVVVVSWVGYVALLLLRRRSARSAAR</sequence>
<name>K6WU96_9MICO</name>
<evidence type="ECO:0000313" key="3">
    <source>
        <dbReference type="Proteomes" id="UP000008366"/>
    </source>
</evidence>
<dbReference type="Pfam" id="PF10861">
    <property type="entry name" value="DUF2784"/>
    <property type="match status" value="1"/>
</dbReference>
<dbReference type="eggNOG" id="ENOG5032SH9">
    <property type="taxonomic scope" value="Bacteria"/>
</dbReference>
<keyword evidence="1" id="KW-1133">Transmembrane helix</keyword>
<keyword evidence="1" id="KW-0472">Membrane</keyword>
<reference evidence="2 3" key="1">
    <citation type="submission" date="2012-08" db="EMBL/GenBank/DDBJ databases">
        <title>Whole genome shotgun sequence of Kineosphaera limosa NBRC 100340.</title>
        <authorList>
            <person name="Yoshida I."/>
            <person name="Isaki S."/>
            <person name="Hosoyama A."/>
            <person name="Tsuchikane K."/>
            <person name="Katsumata H."/>
            <person name="Ando Y."/>
            <person name="Ohji S."/>
            <person name="Hamada M."/>
            <person name="Tamura T."/>
            <person name="Yamazoe A."/>
            <person name="Yamazaki S."/>
            <person name="Fujita N."/>
        </authorList>
    </citation>
    <scope>NUCLEOTIDE SEQUENCE [LARGE SCALE GENOMIC DNA]</scope>
    <source>
        <strain evidence="2 3">NBRC 100340</strain>
    </source>
</reference>
<dbReference type="EMBL" id="BAHD01000066">
    <property type="protein sequence ID" value="GAB97396.1"/>
    <property type="molecule type" value="Genomic_DNA"/>
</dbReference>
<dbReference type="OrthoDB" id="370375at2"/>
<dbReference type="STRING" id="1184609.KILIM_066_00370"/>
<evidence type="ECO:0008006" key="4">
    <source>
        <dbReference type="Google" id="ProtNLM"/>
    </source>
</evidence>